<keyword evidence="4" id="KW-0804">Transcription</keyword>
<evidence type="ECO:0000313" key="7">
    <source>
        <dbReference type="EMBL" id="TCP60900.1"/>
    </source>
</evidence>
<dbReference type="GO" id="GO:0003700">
    <property type="term" value="F:DNA-binding transcription factor activity"/>
    <property type="evidence" value="ECO:0007669"/>
    <property type="project" value="TreeGrafter"/>
</dbReference>
<dbReference type="Pfam" id="PF13977">
    <property type="entry name" value="TetR_C_6"/>
    <property type="match status" value="1"/>
</dbReference>
<dbReference type="PANTHER" id="PTHR30055:SF234">
    <property type="entry name" value="HTH-TYPE TRANSCRIPTIONAL REGULATOR BETI"/>
    <property type="match status" value="1"/>
</dbReference>
<evidence type="ECO:0000259" key="6">
    <source>
        <dbReference type="PROSITE" id="PS50977"/>
    </source>
</evidence>
<sequence length="206" mass="22631">MTARKSADLRRADIVEAVLDLLASTAPEHLSTLRIAAKVGVSQGALFRHYPTKDDIWRSVMEEVEHRAQRAWAKAAEIGGGPCDRLRMLCLAQLRLIEQTPAVPALVMAPGRHVAENSVRPIVLRLMAGLMDRMVALARQSRAAGNLRDDLQPDDIAALLLGILQGLVLRWSLSGRGFDLVTEGDRMVSLQLRLMAPSRPQEVSCD</sequence>
<reference evidence="7 8" key="1">
    <citation type="submission" date="2019-03" db="EMBL/GenBank/DDBJ databases">
        <title>Genomic Encyclopedia of Type Strains, Phase IV (KMG-IV): sequencing the most valuable type-strain genomes for metagenomic binning, comparative biology and taxonomic classification.</title>
        <authorList>
            <person name="Goeker M."/>
        </authorList>
    </citation>
    <scope>NUCLEOTIDE SEQUENCE [LARGE SCALE GENOMIC DNA]</scope>
    <source>
        <strain evidence="7 8">DSM 24766</strain>
    </source>
</reference>
<accession>A0A4R2RC10</accession>
<dbReference type="InterPro" id="IPR050109">
    <property type="entry name" value="HTH-type_TetR-like_transc_reg"/>
</dbReference>
<dbReference type="Proteomes" id="UP000295050">
    <property type="component" value="Unassembled WGS sequence"/>
</dbReference>
<dbReference type="SUPFAM" id="SSF48498">
    <property type="entry name" value="Tetracyclin repressor-like, C-terminal domain"/>
    <property type="match status" value="1"/>
</dbReference>
<dbReference type="Pfam" id="PF00440">
    <property type="entry name" value="TetR_N"/>
    <property type="match status" value="1"/>
</dbReference>
<dbReference type="InterPro" id="IPR009057">
    <property type="entry name" value="Homeodomain-like_sf"/>
</dbReference>
<dbReference type="AlphaFoldDB" id="A0A4R2RC10"/>
<keyword evidence="3 5" id="KW-0238">DNA-binding</keyword>
<evidence type="ECO:0000256" key="3">
    <source>
        <dbReference type="ARBA" id="ARBA00023125"/>
    </source>
</evidence>
<dbReference type="PROSITE" id="PS50977">
    <property type="entry name" value="HTH_TETR_2"/>
    <property type="match status" value="1"/>
</dbReference>
<dbReference type="Gene3D" id="1.10.357.10">
    <property type="entry name" value="Tetracycline Repressor, domain 2"/>
    <property type="match status" value="1"/>
</dbReference>
<feature type="DNA-binding region" description="H-T-H motif" evidence="5">
    <location>
        <begin position="31"/>
        <end position="50"/>
    </location>
</feature>
<evidence type="ECO:0000313" key="8">
    <source>
        <dbReference type="Proteomes" id="UP000295050"/>
    </source>
</evidence>
<dbReference type="SUPFAM" id="SSF46689">
    <property type="entry name" value="Homeodomain-like"/>
    <property type="match status" value="1"/>
</dbReference>
<keyword evidence="8" id="KW-1185">Reference proteome</keyword>
<evidence type="ECO:0000256" key="4">
    <source>
        <dbReference type="ARBA" id="ARBA00023163"/>
    </source>
</evidence>
<name>A0A4R2RC10_9RHOB</name>
<keyword evidence="2" id="KW-0805">Transcription regulation</keyword>
<dbReference type="InterPro" id="IPR036271">
    <property type="entry name" value="Tet_transcr_reg_TetR-rel_C_sf"/>
</dbReference>
<proteinExistence type="predicted"/>
<keyword evidence="1" id="KW-0678">Repressor</keyword>
<protein>
    <submittedName>
        <fullName evidence="7">TetR family transcriptional regulator</fullName>
    </submittedName>
</protein>
<evidence type="ECO:0000256" key="5">
    <source>
        <dbReference type="PROSITE-ProRule" id="PRU00335"/>
    </source>
</evidence>
<organism evidence="7 8">
    <name type="scientific">Rhodovulum bhavnagarense</name>
    <dbReference type="NCBI Taxonomy" id="992286"/>
    <lineage>
        <taxon>Bacteria</taxon>
        <taxon>Pseudomonadati</taxon>
        <taxon>Pseudomonadota</taxon>
        <taxon>Alphaproteobacteria</taxon>
        <taxon>Rhodobacterales</taxon>
        <taxon>Paracoccaceae</taxon>
        <taxon>Rhodovulum</taxon>
    </lineage>
</organism>
<comment type="caution">
    <text evidence="7">The sequence shown here is derived from an EMBL/GenBank/DDBJ whole genome shotgun (WGS) entry which is preliminary data.</text>
</comment>
<gene>
    <name evidence="7" type="ORF">EV663_10775</name>
</gene>
<dbReference type="GO" id="GO:0000976">
    <property type="term" value="F:transcription cis-regulatory region binding"/>
    <property type="evidence" value="ECO:0007669"/>
    <property type="project" value="TreeGrafter"/>
</dbReference>
<evidence type="ECO:0000256" key="2">
    <source>
        <dbReference type="ARBA" id="ARBA00023015"/>
    </source>
</evidence>
<dbReference type="EMBL" id="SLXU01000007">
    <property type="protein sequence ID" value="TCP60900.1"/>
    <property type="molecule type" value="Genomic_DNA"/>
</dbReference>
<dbReference type="InterPro" id="IPR039538">
    <property type="entry name" value="BetI_C"/>
</dbReference>
<dbReference type="InterPro" id="IPR001647">
    <property type="entry name" value="HTH_TetR"/>
</dbReference>
<evidence type="ECO:0000256" key="1">
    <source>
        <dbReference type="ARBA" id="ARBA00022491"/>
    </source>
</evidence>
<dbReference type="PANTHER" id="PTHR30055">
    <property type="entry name" value="HTH-TYPE TRANSCRIPTIONAL REGULATOR RUTR"/>
    <property type="match status" value="1"/>
</dbReference>
<dbReference type="PRINTS" id="PR00455">
    <property type="entry name" value="HTHTETR"/>
</dbReference>
<dbReference type="OrthoDB" id="5293556at2"/>
<dbReference type="RefSeq" id="WP_132951454.1">
    <property type="nucleotide sequence ID" value="NZ_SLXU01000007.1"/>
</dbReference>
<feature type="domain" description="HTH tetR-type" evidence="6">
    <location>
        <begin position="8"/>
        <end position="68"/>
    </location>
</feature>